<dbReference type="PANTHER" id="PTHR37984">
    <property type="entry name" value="PROTEIN CBG26694"/>
    <property type="match status" value="1"/>
</dbReference>
<dbReference type="Gene3D" id="4.10.60.10">
    <property type="entry name" value="Zinc finger, CCHC-type"/>
    <property type="match status" value="1"/>
</dbReference>
<gene>
    <name evidence="3" type="primary">Zcchc13</name>
</gene>
<evidence type="ECO:0000313" key="3">
    <source>
        <dbReference type="EMBL" id="CAB3267884.1"/>
    </source>
</evidence>
<dbReference type="Pfam" id="PF00098">
    <property type="entry name" value="zf-CCHC"/>
    <property type="match status" value="1"/>
</dbReference>
<dbReference type="InterPro" id="IPR001878">
    <property type="entry name" value="Znf_CCHC"/>
</dbReference>
<keyword evidence="1" id="KW-0863">Zinc-finger</keyword>
<dbReference type="EMBL" id="LR792022">
    <property type="protein sequence ID" value="CAB3267884.1"/>
    <property type="molecule type" value="mRNA"/>
</dbReference>
<organism evidence="3">
    <name type="scientific">Phallusia mammillata</name>
    <dbReference type="NCBI Taxonomy" id="59560"/>
    <lineage>
        <taxon>Eukaryota</taxon>
        <taxon>Metazoa</taxon>
        <taxon>Chordata</taxon>
        <taxon>Tunicata</taxon>
        <taxon>Ascidiacea</taxon>
        <taxon>Phlebobranchia</taxon>
        <taxon>Ascidiidae</taxon>
        <taxon>Phallusia</taxon>
    </lineage>
</organism>
<evidence type="ECO:0000259" key="2">
    <source>
        <dbReference type="PROSITE" id="PS50158"/>
    </source>
</evidence>
<dbReference type="InterPro" id="IPR036875">
    <property type="entry name" value="Znf_CCHC_sf"/>
</dbReference>
<dbReference type="SUPFAM" id="SSF57756">
    <property type="entry name" value="Retrovirus zinc finger-like domains"/>
    <property type="match status" value="1"/>
</dbReference>
<protein>
    <submittedName>
        <fullName evidence="3">COS41.3</fullName>
    </submittedName>
</protein>
<dbReference type="GO" id="GO:0003676">
    <property type="term" value="F:nucleic acid binding"/>
    <property type="evidence" value="ECO:0007669"/>
    <property type="project" value="InterPro"/>
</dbReference>
<evidence type="ECO:0000256" key="1">
    <source>
        <dbReference type="PROSITE-ProRule" id="PRU00047"/>
    </source>
</evidence>
<dbReference type="AlphaFoldDB" id="A0A6F9DWR0"/>
<dbReference type="InterPro" id="IPR050951">
    <property type="entry name" value="Retrovirus_Pol_polyprotein"/>
</dbReference>
<proteinExistence type="evidence at transcript level"/>
<keyword evidence="1" id="KW-0862">Zinc</keyword>
<dbReference type="PANTHER" id="PTHR37984:SF5">
    <property type="entry name" value="PROTEIN NYNRIN-LIKE"/>
    <property type="match status" value="1"/>
</dbReference>
<feature type="domain" description="CCHC-type" evidence="2">
    <location>
        <begin position="279"/>
        <end position="294"/>
    </location>
</feature>
<keyword evidence="1" id="KW-0479">Metal-binding</keyword>
<dbReference type="GO" id="GO:0008270">
    <property type="term" value="F:zinc ion binding"/>
    <property type="evidence" value="ECO:0007669"/>
    <property type="project" value="UniProtKB-KW"/>
</dbReference>
<reference evidence="3" key="1">
    <citation type="submission" date="2020-04" db="EMBL/GenBank/DDBJ databases">
        <authorList>
            <person name="Neveu A P."/>
        </authorList>
    </citation>
    <scope>NUCLEOTIDE SEQUENCE</scope>
    <source>
        <tissue evidence="3">Whole embryo</tissue>
    </source>
</reference>
<dbReference type="SMART" id="SM00343">
    <property type="entry name" value="ZnF_C2HC"/>
    <property type="match status" value="2"/>
</dbReference>
<name>A0A6F9DWR0_9ASCI</name>
<dbReference type="PROSITE" id="PS50158">
    <property type="entry name" value="ZF_CCHC"/>
    <property type="match status" value="1"/>
</dbReference>
<sequence>MAEEAGMSKSSEDALDETFKTLEEIFTQLNIPKSKQVAYMSYHLPIPMYKELCSFTMCPHVLTLDQLRKERKTNEKFLLGLLAVPYHEKKLYPYDKETNVWDFLFDQFSVYFMVHDIPKEDEMTIIEEYLPAEAVEELYEHTKPLKFNEITFALLKHRVKKTVFYTAEITISGKTLKKRHEFFKRNQYYNETLSEYYEALSNLSMQCEFGIRINEHLRDRFTFGIHDPQLRNICLNWPVPPPTGADVVTCAKRVQDTLKAKAEKRTAERTKKLKRDENRCYRCGKFGHYAHECKFVFTKCKYCSKRGHIQAACRQLKNDLALGDESYTKQETSTEEL</sequence>
<accession>A0A6F9DWR0</accession>